<dbReference type="PANTHER" id="PTHR43876">
    <property type="entry name" value="UBIQUINONE BIOSYNTHESIS MONOOXYGENASE COQ6, MITOCHONDRIAL"/>
    <property type="match status" value="1"/>
</dbReference>
<evidence type="ECO:0000256" key="2">
    <source>
        <dbReference type="ARBA" id="ARBA00004749"/>
    </source>
</evidence>
<accession>E1T8V4</accession>
<feature type="domain" description="FAD-binding" evidence="9">
    <location>
        <begin position="22"/>
        <end position="181"/>
    </location>
</feature>
<dbReference type="InterPro" id="IPR051205">
    <property type="entry name" value="UbiH/COQ6_monooxygenase"/>
</dbReference>
<comment type="cofactor">
    <cofactor evidence="1">
        <name>FAD</name>
        <dbReference type="ChEBI" id="CHEBI:57692"/>
    </cofactor>
</comment>
<dbReference type="InterPro" id="IPR036188">
    <property type="entry name" value="FAD/NAD-bd_sf"/>
</dbReference>
<dbReference type="HOGENOM" id="CLU_009665_8_1_4"/>
<evidence type="ECO:0000256" key="5">
    <source>
        <dbReference type="ARBA" id="ARBA00022827"/>
    </source>
</evidence>
<protein>
    <submittedName>
        <fullName evidence="10">Ubiquinone biosynthesis hydroxylase, UbiH/UbiF/VisC/COQ6 family</fullName>
    </submittedName>
</protein>
<keyword evidence="10" id="KW-0830">Ubiquinone</keyword>
<keyword evidence="6" id="KW-0560">Oxidoreductase</keyword>
<dbReference type="InterPro" id="IPR002938">
    <property type="entry name" value="FAD-bd"/>
</dbReference>
<comment type="similarity">
    <text evidence="3">Belongs to the UbiH/COQ6 family.</text>
</comment>
<keyword evidence="5" id="KW-0274">FAD</keyword>
<feature type="region of interest" description="Disordered" evidence="8">
    <location>
        <begin position="182"/>
        <end position="205"/>
    </location>
</feature>
<dbReference type="GO" id="GO:0006744">
    <property type="term" value="P:ubiquinone biosynthetic process"/>
    <property type="evidence" value="ECO:0007669"/>
    <property type="project" value="UniProtKB-UniPathway"/>
</dbReference>
<dbReference type="AlphaFoldDB" id="E1T8V4"/>
<dbReference type="InterPro" id="IPR018168">
    <property type="entry name" value="Ubi_Hdrlase_CS"/>
</dbReference>
<keyword evidence="7" id="KW-0503">Monooxygenase</keyword>
<evidence type="ECO:0000256" key="3">
    <source>
        <dbReference type="ARBA" id="ARBA00005349"/>
    </source>
</evidence>
<evidence type="ECO:0000313" key="10">
    <source>
        <dbReference type="EMBL" id="ADN58874.1"/>
    </source>
</evidence>
<dbReference type="eggNOG" id="COG0654">
    <property type="taxonomic scope" value="Bacteria"/>
</dbReference>
<reference evidence="10" key="1">
    <citation type="submission" date="2010-09" db="EMBL/GenBank/DDBJ databases">
        <title>Complete sequence of chromosome1 of Burkholderia sp. CCGE1003.</title>
        <authorList>
            <consortium name="US DOE Joint Genome Institute"/>
            <person name="Lucas S."/>
            <person name="Copeland A."/>
            <person name="Lapidus A."/>
            <person name="Cheng J.-F."/>
            <person name="Bruce D."/>
            <person name="Goodwin L."/>
            <person name="Pitluck S."/>
            <person name="Daligault H."/>
            <person name="Davenport K."/>
            <person name="Detter J.C."/>
            <person name="Han C."/>
            <person name="Tapia R."/>
            <person name="Land M."/>
            <person name="Hauser L."/>
            <person name="Jeffries C."/>
            <person name="Kyrpides N."/>
            <person name="Ivanova N."/>
            <person name="Ovchinnikova G."/>
            <person name="Martinez-Romero E."/>
            <person name="Rogel M.A."/>
            <person name="Auchtung J."/>
            <person name="Tiedje J.M."/>
            <person name="Woyke T."/>
        </authorList>
    </citation>
    <scope>NUCLEOTIDE SEQUENCE</scope>
    <source>
        <strain evidence="10">CCGE1003</strain>
    </source>
</reference>
<evidence type="ECO:0000259" key="9">
    <source>
        <dbReference type="Pfam" id="PF01494"/>
    </source>
</evidence>
<dbReference type="GO" id="GO:0004497">
    <property type="term" value="F:monooxygenase activity"/>
    <property type="evidence" value="ECO:0007669"/>
    <property type="project" value="UniProtKB-KW"/>
</dbReference>
<evidence type="ECO:0000256" key="4">
    <source>
        <dbReference type="ARBA" id="ARBA00022630"/>
    </source>
</evidence>
<evidence type="ECO:0000256" key="6">
    <source>
        <dbReference type="ARBA" id="ARBA00023002"/>
    </source>
</evidence>
<dbReference type="GO" id="GO:0071949">
    <property type="term" value="F:FAD binding"/>
    <property type="evidence" value="ECO:0007669"/>
    <property type="project" value="InterPro"/>
</dbReference>
<dbReference type="STRING" id="640512.BC1003_2921"/>
<dbReference type="NCBIfam" id="TIGR01988">
    <property type="entry name" value="Ubi-OHases"/>
    <property type="match status" value="1"/>
</dbReference>
<dbReference type="NCBIfam" id="NF005421">
    <property type="entry name" value="PRK06996.1"/>
    <property type="match status" value="1"/>
</dbReference>
<dbReference type="InterPro" id="IPR010971">
    <property type="entry name" value="UbiH/COQ6"/>
</dbReference>
<comment type="pathway">
    <text evidence="2">Cofactor biosynthesis; ubiquinone biosynthesis.</text>
</comment>
<dbReference type="PROSITE" id="PS01304">
    <property type="entry name" value="UBIH"/>
    <property type="match status" value="1"/>
</dbReference>
<dbReference type="Gene3D" id="3.30.9.10">
    <property type="entry name" value="D-Amino Acid Oxidase, subunit A, domain 2"/>
    <property type="match status" value="1"/>
</dbReference>
<dbReference type="EMBL" id="CP002217">
    <property type="protein sequence ID" value="ADN58874.1"/>
    <property type="molecule type" value="Genomic_DNA"/>
</dbReference>
<evidence type="ECO:0000256" key="1">
    <source>
        <dbReference type="ARBA" id="ARBA00001974"/>
    </source>
</evidence>
<dbReference type="OrthoDB" id="9769565at2"/>
<evidence type="ECO:0000256" key="8">
    <source>
        <dbReference type="SAM" id="MobiDB-lite"/>
    </source>
</evidence>
<proteinExistence type="inferred from homology"/>
<feature type="domain" description="FAD-binding" evidence="9">
    <location>
        <begin position="275"/>
        <end position="403"/>
    </location>
</feature>
<dbReference type="SUPFAM" id="SSF51905">
    <property type="entry name" value="FAD/NAD(P)-binding domain"/>
    <property type="match status" value="1"/>
</dbReference>
<organism evidence="10">
    <name type="scientific">Burkholderia sp. (strain CCGE1003)</name>
    <dbReference type="NCBI Taxonomy" id="640512"/>
    <lineage>
        <taxon>Bacteria</taxon>
        <taxon>Pseudomonadati</taxon>
        <taxon>Pseudomonadota</taxon>
        <taxon>Betaproteobacteria</taxon>
        <taxon>Burkholderiales</taxon>
        <taxon>Burkholderiaceae</taxon>
        <taxon>Burkholderia</taxon>
    </lineage>
</organism>
<dbReference type="PRINTS" id="PR00420">
    <property type="entry name" value="RNGMNOXGNASE"/>
</dbReference>
<name>E1T8V4_BURSG</name>
<dbReference type="Gene3D" id="3.50.50.60">
    <property type="entry name" value="FAD/NAD(P)-binding domain"/>
    <property type="match status" value="2"/>
</dbReference>
<sequence>MNDVSPSTVILKPRALEQTFDFDVTIVGAGPVGLALAGWLARRSVTRELKIALIDAREPEDSVADPRAIAVSHGSRMILEPLRWPADATAIQRIHVSQRGHFGRTLIDHSEHGLPALGYVLRYGSIVHGLAEAVRATPVHWFRSTSAGAPVQEEDGVTLPIETAGVTRRLRTRILVSAEGGLFGDQKGDRHQGRHSSKGGDEHAAHGLAADAADGPAAARVQAAEPDTLNARAEERDFGAHAHNESANHDNGKHARRRDKSGTRDYGQTALVGTVSVSAPQPHVAWERFTPEGPIALLPMGGVRGADYALVWCCAPEEAARRAQLPDDAFLRELGTAFGTRMGRFTHIKGRASFPLGLNAVDTLVKGRVVAIGNAAQTLHPVAGQGLNLGLRDAHALVDALSAEGPTPLALATFAQRRALDRRMTIGATDTLARLFTVDFAPLAILRGLALTALEFAPPVKTALARQMMFGQRR</sequence>
<dbReference type="Pfam" id="PF01494">
    <property type="entry name" value="FAD_binding_3"/>
    <property type="match status" value="2"/>
</dbReference>
<dbReference type="KEGG" id="bgf:BC1003_2921"/>
<dbReference type="UniPathway" id="UPA00232"/>
<evidence type="ECO:0000256" key="7">
    <source>
        <dbReference type="ARBA" id="ARBA00023033"/>
    </source>
</evidence>
<dbReference type="PANTHER" id="PTHR43876:SF8">
    <property type="entry name" value="2-OCTAPRENYL-6-METHOXYPHENOL HYDROXYLASE"/>
    <property type="match status" value="1"/>
</dbReference>
<feature type="region of interest" description="Disordered" evidence="8">
    <location>
        <begin position="241"/>
        <end position="264"/>
    </location>
</feature>
<dbReference type="GO" id="GO:0016705">
    <property type="term" value="F:oxidoreductase activity, acting on paired donors, with incorporation or reduction of molecular oxygen"/>
    <property type="evidence" value="ECO:0007669"/>
    <property type="project" value="InterPro"/>
</dbReference>
<feature type="compositionally biased region" description="Basic and acidic residues" evidence="8">
    <location>
        <begin position="241"/>
        <end position="253"/>
    </location>
</feature>
<gene>
    <name evidence="10" type="ordered locus">BC1003_2921</name>
</gene>
<keyword evidence="4" id="KW-0285">Flavoprotein</keyword>